<dbReference type="PANTHER" id="PTHR36150">
    <property type="entry name" value="DNA GYRASE INHIBITOR YACG"/>
    <property type="match status" value="1"/>
</dbReference>
<dbReference type="PANTHER" id="PTHR36150:SF1">
    <property type="entry name" value="DNA GYRASE INHIBITOR YACG"/>
    <property type="match status" value="1"/>
</dbReference>
<accession>A0A1Y5SA56</accession>
<evidence type="ECO:0000256" key="2">
    <source>
        <dbReference type="ARBA" id="ARBA00022833"/>
    </source>
</evidence>
<proteinExistence type="inferred from homology"/>
<comment type="subunit">
    <text evidence="3">Interacts with GyrB.</text>
</comment>
<evidence type="ECO:0000313" key="6">
    <source>
        <dbReference type="Proteomes" id="UP000193900"/>
    </source>
</evidence>
<dbReference type="GO" id="GO:0008657">
    <property type="term" value="F:DNA topoisomerase type II (double strand cut, ATP-hydrolyzing) inhibitor activity"/>
    <property type="evidence" value="ECO:0007669"/>
    <property type="project" value="UniProtKB-UniRule"/>
</dbReference>
<evidence type="ECO:0000313" key="5">
    <source>
        <dbReference type="EMBL" id="SLN35291.1"/>
    </source>
</evidence>
<feature type="binding site" evidence="3">
    <location>
        <position position="22"/>
    </location>
    <ligand>
        <name>Zn(2+)</name>
        <dbReference type="ChEBI" id="CHEBI:29105"/>
    </ligand>
</feature>
<evidence type="ECO:0000256" key="3">
    <source>
        <dbReference type="HAMAP-Rule" id="MF_00649"/>
    </source>
</evidence>
<name>A0A1Y5SA56_9RHOB</name>
<dbReference type="GO" id="GO:0006355">
    <property type="term" value="P:regulation of DNA-templated transcription"/>
    <property type="evidence" value="ECO:0007669"/>
    <property type="project" value="InterPro"/>
</dbReference>
<keyword evidence="1 3" id="KW-0479">Metal-binding</keyword>
<dbReference type="AlphaFoldDB" id="A0A1Y5SA56"/>
<dbReference type="InterPro" id="IPR005584">
    <property type="entry name" value="DNA_gyrase_inhibitor_YacG"/>
</dbReference>
<evidence type="ECO:0000256" key="1">
    <source>
        <dbReference type="ARBA" id="ARBA00022723"/>
    </source>
</evidence>
<comment type="cofactor">
    <cofactor evidence="3">
        <name>Zn(2+)</name>
        <dbReference type="ChEBI" id="CHEBI:29105"/>
    </cofactor>
    <text evidence="3">Binds 1 zinc ion.</text>
</comment>
<dbReference type="SUPFAM" id="SSF57716">
    <property type="entry name" value="Glucocorticoid receptor-like (DNA-binding domain)"/>
    <property type="match status" value="1"/>
</dbReference>
<dbReference type="Gene3D" id="3.30.50.10">
    <property type="entry name" value="Erythroid Transcription Factor GATA-1, subunit A"/>
    <property type="match status" value="1"/>
</dbReference>
<comment type="similarity">
    <text evidence="3">Belongs to the DNA gyrase inhibitor YacG family.</text>
</comment>
<dbReference type="RefSeq" id="WP_085878173.1">
    <property type="nucleotide sequence ID" value="NZ_FWFZ01000005.1"/>
</dbReference>
<gene>
    <name evidence="3 5" type="primary">yacG</name>
    <name evidence="5" type="ORF">ROA7023_01273</name>
</gene>
<feature type="binding site" evidence="3">
    <location>
        <position position="3"/>
    </location>
    <ligand>
        <name>Zn(2+)</name>
        <dbReference type="ChEBI" id="CHEBI:29105"/>
    </ligand>
</feature>
<dbReference type="Proteomes" id="UP000193900">
    <property type="component" value="Unassembled WGS sequence"/>
</dbReference>
<evidence type="ECO:0000256" key="4">
    <source>
        <dbReference type="SAM" id="MobiDB-lite"/>
    </source>
</evidence>
<dbReference type="HAMAP" id="MF_00649">
    <property type="entry name" value="DNA_gyrase_inhibitor_YacG"/>
    <property type="match status" value="1"/>
</dbReference>
<dbReference type="GO" id="GO:0008270">
    <property type="term" value="F:zinc ion binding"/>
    <property type="evidence" value="ECO:0007669"/>
    <property type="project" value="UniProtKB-UniRule"/>
</dbReference>
<comment type="function">
    <text evidence="3">Inhibits all the catalytic activities of DNA gyrase by preventing its interaction with DNA. Acts by binding directly to the C-terminal domain of GyrB, which probably disrupts DNA binding by the gyrase.</text>
</comment>
<organism evidence="5 6">
    <name type="scientific">Roseisalinus antarcticus</name>
    <dbReference type="NCBI Taxonomy" id="254357"/>
    <lineage>
        <taxon>Bacteria</taxon>
        <taxon>Pseudomonadati</taxon>
        <taxon>Pseudomonadota</taxon>
        <taxon>Alphaproteobacteria</taxon>
        <taxon>Rhodobacterales</taxon>
        <taxon>Roseobacteraceae</taxon>
        <taxon>Roseisalinus</taxon>
    </lineage>
</organism>
<sequence>MSCPICSRETDRRYRPFCSRRCADVDLAKWLGGDYRIPSEAPEDGEGAASELEDRPEKPH</sequence>
<dbReference type="Pfam" id="PF03884">
    <property type="entry name" value="YacG"/>
    <property type="match status" value="1"/>
</dbReference>
<reference evidence="5 6" key="1">
    <citation type="submission" date="2017-03" db="EMBL/GenBank/DDBJ databases">
        <authorList>
            <person name="Afonso C.L."/>
            <person name="Miller P.J."/>
            <person name="Scott M.A."/>
            <person name="Spackman E."/>
            <person name="Goraichik I."/>
            <person name="Dimitrov K.M."/>
            <person name="Suarez D.L."/>
            <person name="Swayne D.E."/>
        </authorList>
    </citation>
    <scope>NUCLEOTIDE SEQUENCE [LARGE SCALE GENOMIC DNA]</scope>
    <source>
        <strain evidence="5 6">CECT 7023</strain>
    </source>
</reference>
<feature type="binding site" evidence="3">
    <location>
        <position position="6"/>
    </location>
    <ligand>
        <name>Zn(2+)</name>
        <dbReference type="ChEBI" id="CHEBI:29105"/>
    </ligand>
</feature>
<feature type="region of interest" description="Disordered" evidence="4">
    <location>
        <begin position="34"/>
        <end position="60"/>
    </location>
</feature>
<dbReference type="EMBL" id="FWFZ01000005">
    <property type="protein sequence ID" value="SLN35291.1"/>
    <property type="molecule type" value="Genomic_DNA"/>
</dbReference>
<feature type="binding site" evidence="3">
    <location>
        <position position="18"/>
    </location>
    <ligand>
        <name>Zn(2+)</name>
        <dbReference type="ChEBI" id="CHEBI:29105"/>
    </ligand>
</feature>
<keyword evidence="6" id="KW-1185">Reference proteome</keyword>
<dbReference type="InterPro" id="IPR013088">
    <property type="entry name" value="Znf_NHR/GATA"/>
</dbReference>
<keyword evidence="2 3" id="KW-0862">Zinc</keyword>
<protein>
    <recommendedName>
        <fullName evidence="3">DNA gyrase inhibitor YacG</fullName>
    </recommendedName>
</protein>
<dbReference type="OrthoDB" id="9809663at2"/>